<dbReference type="Proteomes" id="UP001174909">
    <property type="component" value="Unassembled WGS sequence"/>
</dbReference>
<dbReference type="SUPFAM" id="SSF51366">
    <property type="entry name" value="Ribulose-phoshate binding barrel"/>
    <property type="match status" value="1"/>
</dbReference>
<dbReference type="InterPro" id="IPR013798">
    <property type="entry name" value="Indole-3-glycerol_P_synth_dom"/>
</dbReference>
<dbReference type="PROSITE" id="PS00614">
    <property type="entry name" value="IGPS"/>
    <property type="match status" value="1"/>
</dbReference>
<proteinExistence type="predicted"/>
<keyword evidence="11" id="KW-1185">Reference proteome</keyword>
<accession>A0AA35T143</accession>
<sequence>MNLPPTRDFGAACKPSNGTVKLIAEVKKKSPSKGIIREDFEPVSIAETYVENGAAAISVLTDKHFFAGELAYLRAIREVVDVPLLRKDFTIDPYHIYQARVAGGRCYLTDCGGIDSGTTTDIHGCCRVVVTGVFGGGTHTRRISHRVRY</sequence>
<comment type="catalytic activity">
    <reaction evidence="1">
        <text>1-(2-carboxyphenylamino)-1-deoxy-D-ribulose 5-phosphate + H(+) = (1S,2R)-1-C-(indol-3-yl)glycerol 3-phosphate + CO2 + H2O</text>
        <dbReference type="Rhea" id="RHEA:23476"/>
        <dbReference type="ChEBI" id="CHEBI:15377"/>
        <dbReference type="ChEBI" id="CHEBI:15378"/>
        <dbReference type="ChEBI" id="CHEBI:16526"/>
        <dbReference type="ChEBI" id="CHEBI:58613"/>
        <dbReference type="ChEBI" id="CHEBI:58866"/>
        <dbReference type="EC" id="4.1.1.48"/>
    </reaction>
</comment>
<keyword evidence="4" id="KW-0028">Amino-acid biosynthesis</keyword>
<evidence type="ECO:0000259" key="9">
    <source>
        <dbReference type="Pfam" id="PF00218"/>
    </source>
</evidence>
<dbReference type="PANTHER" id="PTHR22854:SF2">
    <property type="entry name" value="INDOLE-3-GLYCEROL-PHOSPHATE SYNTHASE"/>
    <property type="match status" value="1"/>
</dbReference>
<evidence type="ECO:0000256" key="3">
    <source>
        <dbReference type="ARBA" id="ARBA00012362"/>
    </source>
</evidence>
<dbReference type="EC" id="4.1.1.48" evidence="3"/>
<reference evidence="10" key="1">
    <citation type="submission" date="2023-03" db="EMBL/GenBank/DDBJ databases">
        <authorList>
            <person name="Steffen K."/>
            <person name="Cardenas P."/>
        </authorList>
    </citation>
    <scope>NUCLEOTIDE SEQUENCE</scope>
</reference>
<dbReference type="InterPro" id="IPR045186">
    <property type="entry name" value="Indole-3-glycerol_P_synth"/>
</dbReference>
<comment type="pathway">
    <text evidence="2">Amino-acid biosynthesis; L-tryptophan biosynthesis; L-tryptophan from chorismate: step 4/5.</text>
</comment>
<dbReference type="GO" id="GO:0000162">
    <property type="term" value="P:L-tryptophan biosynthetic process"/>
    <property type="evidence" value="ECO:0007669"/>
    <property type="project" value="UniProtKB-KW"/>
</dbReference>
<dbReference type="GO" id="GO:0004640">
    <property type="term" value="F:phosphoribosylanthranilate isomerase activity"/>
    <property type="evidence" value="ECO:0007669"/>
    <property type="project" value="TreeGrafter"/>
</dbReference>
<keyword evidence="8" id="KW-0456">Lyase</keyword>
<dbReference type="GO" id="GO:0004425">
    <property type="term" value="F:indole-3-glycerol-phosphate synthase activity"/>
    <property type="evidence" value="ECO:0007669"/>
    <property type="project" value="UniProtKB-EC"/>
</dbReference>
<dbReference type="InterPro" id="IPR011060">
    <property type="entry name" value="RibuloseP-bd_barrel"/>
</dbReference>
<dbReference type="Gene3D" id="3.20.20.70">
    <property type="entry name" value="Aldolase class I"/>
    <property type="match status" value="1"/>
</dbReference>
<evidence type="ECO:0000313" key="10">
    <source>
        <dbReference type="EMBL" id="CAI8039825.1"/>
    </source>
</evidence>
<evidence type="ECO:0000256" key="2">
    <source>
        <dbReference type="ARBA" id="ARBA00004696"/>
    </source>
</evidence>
<protein>
    <recommendedName>
        <fullName evidence="3">indole-3-glycerol-phosphate synthase</fullName>
        <ecNumber evidence="3">4.1.1.48</ecNumber>
    </recommendedName>
</protein>
<keyword evidence="5" id="KW-0210">Decarboxylase</keyword>
<keyword evidence="7" id="KW-0057">Aromatic amino acid biosynthesis</keyword>
<evidence type="ECO:0000256" key="1">
    <source>
        <dbReference type="ARBA" id="ARBA00001633"/>
    </source>
</evidence>
<evidence type="ECO:0000256" key="8">
    <source>
        <dbReference type="ARBA" id="ARBA00023239"/>
    </source>
</evidence>
<name>A0AA35T143_GEOBA</name>
<dbReference type="AlphaFoldDB" id="A0AA35T143"/>
<evidence type="ECO:0000256" key="6">
    <source>
        <dbReference type="ARBA" id="ARBA00022822"/>
    </source>
</evidence>
<dbReference type="Pfam" id="PF00218">
    <property type="entry name" value="IGPS"/>
    <property type="match status" value="1"/>
</dbReference>
<keyword evidence="6" id="KW-0822">Tryptophan biosynthesis</keyword>
<evidence type="ECO:0000313" key="11">
    <source>
        <dbReference type="Proteomes" id="UP001174909"/>
    </source>
</evidence>
<dbReference type="InterPro" id="IPR013785">
    <property type="entry name" value="Aldolase_TIM"/>
</dbReference>
<dbReference type="EMBL" id="CASHTH010003067">
    <property type="protein sequence ID" value="CAI8039825.1"/>
    <property type="molecule type" value="Genomic_DNA"/>
</dbReference>
<feature type="domain" description="Indole-3-glycerol phosphate synthase" evidence="9">
    <location>
        <begin position="4"/>
        <end position="107"/>
    </location>
</feature>
<dbReference type="InterPro" id="IPR001468">
    <property type="entry name" value="Indole-3-GlycerolPSynthase_CS"/>
</dbReference>
<comment type="caution">
    <text evidence="10">The sequence shown here is derived from an EMBL/GenBank/DDBJ whole genome shotgun (WGS) entry which is preliminary data.</text>
</comment>
<dbReference type="PANTHER" id="PTHR22854">
    <property type="entry name" value="TRYPTOPHAN BIOSYNTHESIS PROTEIN"/>
    <property type="match status" value="1"/>
</dbReference>
<gene>
    <name evidence="10" type="ORF">GBAR_LOCUS22194</name>
</gene>
<evidence type="ECO:0000256" key="4">
    <source>
        <dbReference type="ARBA" id="ARBA00022605"/>
    </source>
</evidence>
<organism evidence="10 11">
    <name type="scientific">Geodia barretti</name>
    <name type="common">Barrett's horny sponge</name>
    <dbReference type="NCBI Taxonomy" id="519541"/>
    <lineage>
        <taxon>Eukaryota</taxon>
        <taxon>Metazoa</taxon>
        <taxon>Porifera</taxon>
        <taxon>Demospongiae</taxon>
        <taxon>Heteroscleromorpha</taxon>
        <taxon>Tetractinellida</taxon>
        <taxon>Astrophorina</taxon>
        <taxon>Geodiidae</taxon>
        <taxon>Geodia</taxon>
    </lineage>
</organism>
<evidence type="ECO:0000256" key="5">
    <source>
        <dbReference type="ARBA" id="ARBA00022793"/>
    </source>
</evidence>
<evidence type="ECO:0000256" key="7">
    <source>
        <dbReference type="ARBA" id="ARBA00023141"/>
    </source>
</evidence>